<dbReference type="SUPFAM" id="SSF159941">
    <property type="entry name" value="MM3350-like"/>
    <property type="match status" value="1"/>
</dbReference>
<dbReference type="EMBL" id="LT906453">
    <property type="protein sequence ID" value="SNV18726.1"/>
    <property type="molecule type" value="Genomic_DNA"/>
</dbReference>
<dbReference type="InterPro" id="IPR012912">
    <property type="entry name" value="Plasmid_pRiA4b_Orf3-like"/>
</dbReference>
<feature type="region of interest" description="Disordered" evidence="1">
    <location>
        <begin position="1"/>
        <end position="44"/>
    </location>
</feature>
<reference evidence="3 4" key="1">
    <citation type="submission" date="2017-06" db="EMBL/GenBank/DDBJ databases">
        <authorList>
            <consortium name="Pathogen Informatics"/>
        </authorList>
    </citation>
    <scope>NUCLEOTIDE SEQUENCE [LARGE SCALE GENOMIC DNA]</scope>
    <source>
        <strain evidence="3 4">NCTC13039</strain>
    </source>
</reference>
<dbReference type="PANTHER" id="PTHR41878:SF1">
    <property type="entry name" value="TNPR PROTEIN"/>
    <property type="match status" value="1"/>
</dbReference>
<dbReference type="OrthoDB" id="9816539at2"/>
<protein>
    <submittedName>
        <fullName evidence="3">Plasmid pRiA4b ORF-3-like protein</fullName>
    </submittedName>
</protein>
<feature type="compositionally biased region" description="Low complexity" evidence="1">
    <location>
        <begin position="30"/>
        <end position="42"/>
    </location>
</feature>
<evidence type="ECO:0000259" key="2">
    <source>
        <dbReference type="Pfam" id="PF07929"/>
    </source>
</evidence>
<dbReference type="KEGG" id="dco:SAMEA4475696_0525"/>
<proteinExistence type="predicted"/>
<accession>A0A239V9N7</accession>
<keyword evidence="4" id="KW-1185">Reference proteome</keyword>
<dbReference type="Proteomes" id="UP000242637">
    <property type="component" value="Chromosome 1"/>
</dbReference>
<dbReference type="InterPro" id="IPR024047">
    <property type="entry name" value="MM3350-like_sf"/>
</dbReference>
<dbReference type="PANTHER" id="PTHR41878">
    <property type="entry name" value="LEXA REPRESSOR-RELATED"/>
    <property type="match status" value="1"/>
</dbReference>
<evidence type="ECO:0000256" key="1">
    <source>
        <dbReference type="SAM" id="MobiDB-lite"/>
    </source>
</evidence>
<dbReference type="RefSeq" id="WP_154657668.1">
    <property type="nucleotide sequence ID" value="NZ_LT906453.1"/>
</dbReference>
<dbReference type="GeneID" id="63458804"/>
<name>A0A239V9N7_9MICO</name>
<evidence type="ECO:0000313" key="3">
    <source>
        <dbReference type="EMBL" id="SNV18726.1"/>
    </source>
</evidence>
<dbReference type="STRING" id="1121387.GCA_000429885_01627"/>
<feature type="domain" description="Plasmid pRiA4b Orf3-like" evidence="2">
    <location>
        <begin position="69"/>
        <end position="214"/>
    </location>
</feature>
<dbReference type="Gene3D" id="3.10.290.30">
    <property type="entry name" value="MM3350-like"/>
    <property type="match status" value="1"/>
</dbReference>
<dbReference type="AlphaFoldDB" id="A0A239V9N7"/>
<gene>
    <name evidence="3" type="ORF">SAMEA4475696_00525</name>
</gene>
<organism evidence="3 4">
    <name type="scientific">Dermatophilus congolensis</name>
    <dbReference type="NCBI Taxonomy" id="1863"/>
    <lineage>
        <taxon>Bacteria</taxon>
        <taxon>Bacillati</taxon>
        <taxon>Actinomycetota</taxon>
        <taxon>Actinomycetes</taxon>
        <taxon>Micrococcales</taxon>
        <taxon>Dermatophilaceae</taxon>
        <taxon>Dermatophilus</taxon>
    </lineage>
</organism>
<evidence type="ECO:0000313" key="4">
    <source>
        <dbReference type="Proteomes" id="UP000242637"/>
    </source>
</evidence>
<feature type="compositionally biased region" description="Polar residues" evidence="1">
    <location>
        <begin position="1"/>
        <end position="13"/>
    </location>
</feature>
<dbReference type="Pfam" id="PF07929">
    <property type="entry name" value="PRiA4_ORF3"/>
    <property type="match status" value="1"/>
</dbReference>
<sequence>MTKGKFQSFNGNVFQFPRGGRDGQANRLDTTNSSEQTSSSTELPEVVTANVTAPTDDRLAWSVPRITRMTLHVQLENSYPSIWRRIEIDASIHLDQLHEVLCAAMGWDGARQHQFAFPHAPDPQQASLIPLTELEQLSHTRTIQPPQQNNHRDHYEESHTQVADVLPAVGATLQYSYGLAHRQQHTITVETIQRGFPGQPRARLIDGNHDRFEEEKATRRIQDVDLLEQPPPTPMLECLDPAVTDIAGIVDSHGWQALRHLIGASRLDTSSLIHEHVLATQTGVTDISHIWTVDSNPTELPTYLDEQTCALMVEPFAQLLRQCGDPHGWTLGADTTRRGPSITDLDAELLDAAVGLRLIHIVDDHAYIHPELPCLDTPRDLAEIIARRLPLGGSEHARAAGVLALLTAASGVVSPALLADPTAHDPYTHHAARIARLCLDVVHGLGWDPREGDLHDPTVAFWGAQTWSVIAILSGGNGIAGRMPEAFPGTFPAPDLAESVSLLARSALRMW</sequence>